<evidence type="ECO:0000313" key="2">
    <source>
        <dbReference type="EMBL" id="TBN15382.1"/>
    </source>
</evidence>
<dbReference type="PANTHER" id="PTHR33408">
    <property type="entry name" value="TRANSPOSASE"/>
    <property type="match status" value="1"/>
</dbReference>
<dbReference type="OrthoDB" id="1454687at2"/>
<dbReference type="GO" id="GO:0004803">
    <property type="term" value="F:transposase activity"/>
    <property type="evidence" value="ECO:0007669"/>
    <property type="project" value="InterPro"/>
</dbReference>
<dbReference type="Proteomes" id="UP000292372">
    <property type="component" value="Unassembled WGS sequence"/>
</dbReference>
<dbReference type="InterPro" id="IPR002559">
    <property type="entry name" value="Transposase_11"/>
</dbReference>
<dbReference type="GO" id="GO:0006313">
    <property type="term" value="P:DNA transposition"/>
    <property type="evidence" value="ECO:0007669"/>
    <property type="project" value="InterPro"/>
</dbReference>
<sequence>MFAISVIEIKILFKQLNRINLQNPSKPLQPIHKSSIVLPRETRLGVDNKTIGLVLPTKGLDIPVIKPITAPQIDARISVKPGKARKLNYSSQLSVDTAHHVITDIKAYHADGKDNQYLEDIVDRLHNRLWRFGFKFEHLLADTGYSSGENYAYLEQKGIKSYIPPDGTYKGGPDGFNISNHKTITYALINI</sequence>
<accession>A0A4Q9FLU6</accession>
<dbReference type="Pfam" id="PF01609">
    <property type="entry name" value="DDE_Tnp_1"/>
    <property type="match status" value="1"/>
</dbReference>
<dbReference type="AlphaFoldDB" id="A0A4Q9FLU6"/>
<evidence type="ECO:0000313" key="3">
    <source>
        <dbReference type="Proteomes" id="UP000292372"/>
    </source>
</evidence>
<dbReference type="GO" id="GO:0003677">
    <property type="term" value="F:DNA binding"/>
    <property type="evidence" value="ECO:0007669"/>
    <property type="project" value="InterPro"/>
</dbReference>
<proteinExistence type="predicted"/>
<feature type="domain" description="Transposase IS4-like" evidence="1">
    <location>
        <begin position="82"/>
        <end position="165"/>
    </location>
</feature>
<reference evidence="2 3" key="1">
    <citation type="journal article" date="2015" name="Int. J. Syst. Evol. Microbiol.">
        <title>Hyunsoonleella pacifica sp. nov., isolated from seawater of South Pacific Gyre.</title>
        <authorList>
            <person name="Gao X."/>
            <person name="Zhang Z."/>
            <person name="Dai X."/>
            <person name="Zhang X.H."/>
        </authorList>
    </citation>
    <scope>NUCLEOTIDE SEQUENCE [LARGE SCALE GENOMIC DNA]</scope>
    <source>
        <strain evidence="2 3">SW033</strain>
    </source>
</reference>
<name>A0A4Q9FLU6_9FLAO</name>
<dbReference type="EMBL" id="SIRS01000004">
    <property type="protein sequence ID" value="TBN15382.1"/>
    <property type="molecule type" value="Genomic_DNA"/>
</dbReference>
<comment type="caution">
    <text evidence="2">The sequence shown here is derived from an EMBL/GenBank/DDBJ whole genome shotgun (WGS) entry which is preliminary data.</text>
</comment>
<evidence type="ECO:0000259" key="1">
    <source>
        <dbReference type="Pfam" id="PF01609"/>
    </source>
</evidence>
<protein>
    <recommendedName>
        <fullName evidence="1">Transposase IS4-like domain-containing protein</fullName>
    </recommendedName>
</protein>
<organism evidence="2 3">
    <name type="scientific">Hyunsoonleella pacifica</name>
    <dbReference type="NCBI Taxonomy" id="1080224"/>
    <lineage>
        <taxon>Bacteria</taxon>
        <taxon>Pseudomonadati</taxon>
        <taxon>Bacteroidota</taxon>
        <taxon>Flavobacteriia</taxon>
        <taxon>Flavobacteriales</taxon>
        <taxon>Flavobacteriaceae</taxon>
    </lineage>
</organism>
<keyword evidence="3" id="KW-1185">Reference proteome</keyword>
<gene>
    <name evidence="2" type="ORF">EYD46_09575</name>
</gene>